<sequence length="423" mass="46946">MQRSINCRPDGCIVCDGANSSYCLEDVDFGCITVVEVSEPLKTFLSGSGLFGFGYDNVNDDYKVMAATDMVVVANGNSFTYVVVAVYSLKGNSWTMDETIEDRYEIVRHVSKYANGSLYWIAYKDDTDIIVAFDLGVETHRELPFPDYVSAYDDGNDVHLTVGNNHLCLFNLFPCSHTDIWFMNDTGVGNSLSKMIFIGQPSMFGNFESVWPYGFSKNLNGILFGKELKKVSVHGVPIGSILLAYTESLVQPLESKPIESKAASDESGYKRGEIEVNVVREDLPVDVMVVDTFPDEKVENKNVSIVASMKRKAHGKVTNFWMDHFKSHCYVSVSPLEEAVETRNVVYNLQWPEYGGRLLVLSNQLFLFPCNHIPRRHVHVQRQAPQTPVSLPPPATTAAPVSNPAAAKERALPPPPLLGSLPL</sequence>
<accession>A0AAD8IU67</accession>
<dbReference type="InterPro" id="IPR006527">
    <property type="entry name" value="F-box-assoc_dom_typ1"/>
</dbReference>
<name>A0AAD8IU67_9APIA</name>
<dbReference type="Pfam" id="PF07734">
    <property type="entry name" value="FBA_1"/>
    <property type="match status" value="1"/>
</dbReference>
<reference evidence="3" key="1">
    <citation type="submission" date="2023-02" db="EMBL/GenBank/DDBJ databases">
        <title>Genome of toxic invasive species Heracleum sosnowskyi carries increased number of genes despite the absence of recent whole-genome duplications.</title>
        <authorList>
            <person name="Schelkunov M."/>
            <person name="Shtratnikova V."/>
            <person name="Makarenko M."/>
            <person name="Klepikova A."/>
            <person name="Omelchenko D."/>
            <person name="Novikova G."/>
            <person name="Obukhova E."/>
            <person name="Bogdanov V."/>
            <person name="Penin A."/>
            <person name="Logacheva M."/>
        </authorList>
    </citation>
    <scope>NUCLEOTIDE SEQUENCE</scope>
    <source>
        <strain evidence="3">Hsosn_3</strain>
        <tissue evidence="3">Leaf</tissue>
    </source>
</reference>
<organism evidence="3 4">
    <name type="scientific">Heracleum sosnowskyi</name>
    <dbReference type="NCBI Taxonomy" id="360622"/>
    <lineage>
        <taxon>Eukaryota</taxon>
        <taxon>Viridiplantae</taxon>
        <taxon>Streptophyta</taxon>
        <taxon>Embryophyta</taxon>
        <taxon>Tracheophyta</taxon>
        <taxon>Spermatophyta</taxon>
        <taxon>Magnoliopsida</taxon>
        <taxon>eudicotyledons</taxon>
        <taxon>Gunneridae</taxon>
        <taxon>Pentapetalae</taxon>
        <taxon>asterids</taxon>
        <taxon>campanulids</taxon>
        <taxon>Apiales</taxon>
        <taxon>Apiaceae</taxon>
        <taxon>Apioideae</taxon>
        <taxon>apioid superclade</taxon>
        <taxon>Tordylieae</taxon>
        <taxon>Tordyliinae</taxon>
        <taxon>Heracleum</taxon>
    </lineage>
</organism>
<dbReference type="EMBL" id="JAUIZM010000003">
    <property type="protein sequence ID" value="KAK1392214.1"/>
    <property type="molecule type" value="Genomic_DNA"/>
</dbReference>
<evidence type="ECO:0000313" key="3">
    <source>
        <dbReference type="EMBL" id="KAK1392214.1"/>
    </source>
</evidence>
<feature type="region of interest" description="Disordered" evidence="1">
    <location>
        <begin position="381"/>
        <end position="423"/>
    </location>
</feature>
<protein>
    <recommendedName>
        <fullName evidence="2">F-box associated beta-propeller type 1 domain-containing protein</fullName>
    </recommendedName>
</protein>
<dbReference type="PANTHER" id="PTHR47031">
    <property type="entry name" value="SAP DNA-BINDING DOMAIN-CONTAINING PROTEIN"/>
    <property type="match status" value="1"/>
</dbReference>
<reference evidence="3" key="2">
    <citation type="submission" date="2023-05" db="EMBL/GenBank/DDBJ databases">
        <authorList>
            <person name="Schelkunov M.I."/>
        </authorList>
    </citation>
    <scope>NUCLEOTIDE SEQUENCE</scope>
    <source>
        <strain evidence="3">Hsosn_3</strain>
        <tissue evidence="3">Leaf</tissue>
    </source>
</reference>
<evidence type="ECO:0000313" key="4">
    <source>
        <dbReference type="Proteomes" id="UP001237642"/>
    </source>
</evidence>
<dbReference type="PANTHER" id="PTHR47031:SF3">
    <property type="entry name" value="SAP DOMAIN-CONTAINING PROTEIN"/>
    <property type="match status" value="1"/>
</dbReference>
<comment type="caution">
    <text evidence="3">The sequence shown here is derived from an EMBL/GenBank/DDBJ whole genome shotgun (WGS) entry which is preliminary data.</text>
</comment>
<dbReference type="AlphaFoldDB" id="A0AAD8IU67"/>
<feature type="domain" description="F-box associated beta-propeller type 1" evidence="2">
    <location>
        <begin position="47"/>
        <end position="190"/>
    </location>
</feature>
<dbReference type="NCBIfam" id="TIGR01640">
    <property type="entry name" value="F_box_assoc_1"/>
    <property type="match status" value="1"/>
</dbReference>
<evidence type="ECO:0000256" key="1">
    <source>
        <dbReference type="SAM" id="MobiDB-lite"/>
    </source>
</evidence>
<dbReference type="Proteomes" id="UP001237642">
    <property type="component" value="Unassembled WGS sequence"/>
</dbReference>
<dbReference type="InterPro" id="IPR017451">
    <property type="entry name" value="F-box-assoc_interact_dom"/>
</dbReference>
<evidence type="ECO:0000259" key="2">
    <source>
        <dbReference type="Pfam" id="PF07734"/>
    </source>
</evidence>
<proteinExistence type="predicted"/>
<keyword evidence="4" id="KW-1185">Reference proteome</keyword>
<gene>
    <name evidence="3" type="ORF">POM88_011270</name>
</gene>